<feature type="domain" description="Tetratricopeptide repeat protein 7 N-terminal" evidence="12">
    <location>
        <begin position="1"/>
        <end position="340"/>
    </location>
</feature>
<accession>A0A8C8BB49</accession>
<protein>
    <recommendedName>
        <fullName evidence="10">Tetratricopeptide repeat protein 7A</fullName>
    </recommendedName>
</protein>
<feature type="repeat" description="TPR" evidence="11">
    <location>
        <begin position="693"/>
        <end position="726"/>
    </location>
</feature>
<dbReference type="PANTHER" id="PTHR23083:SF475">
    <property type="entry name" value="TETRATRICOPEPTIDE REPEAT PROTEIN 7A"/>
    <property type="match status" value="1"/>
</dbReference>
<keyword evidence="7 11" id="KW-0802">TPR repeat</keyword>
<evidence type="ECO:0000313" key="13">
    <source>
        <dbReference type="Ensembl" id="ENSOSUP00000018161.1"/>
    </source>
</evidence>
<evidence type="ECO:0000256" key="9">
    <source>
        <dbReference type="ARBA" id="ARBA00054379"/>
    </source>
</evidence>
<dbReference type="Pfam" id="PF19440">
    <property type="entry name" value="TTC7_N"/>
    <property type="match status" value="1"/>
</dbReference>
<keyword evidence="4" id="KW-0963">Cytoplasm</keyword>
<dbReference type="FunFam" id="1.25.40.10:FF:000066">
    <property type="entry name" value="Tetratricopeptide repeat domain 7A"/>
    <property type="match status" value="1"/>
</dbReference>
<organism evidence="13 14">
    <name type="scientific">Otus sunia</name>
    <name type="common">Oriental scops-owl</name>
    <dbReference type="NCBI Taxonomy" id="257818"/>
    <lineage>
        <taxon>Eukaryota</taxon>
        <taxon>Metazoa</taxon>
        <taxon>Chordata</taxon>
        <taxon>Craniata</taxon>
        <taxon>Vertebrata</taxon>
        <taxon>Euteleostomi</taxon>
        <taxon>Archelosauria</taxon>
        <taxon>Archosauria</taxon>
        <taxon>Dinosauria</taxon>
        <taxon>Saurischia</taxon>
        <taxon>Theropoda</taxon>
        <taxon>Coelurosauria</taxon>
        <taxon>Aves</taxon>
        <taxon>Neognathae</taxon>
        <taxon>Neoaves</taxon>
        <taxon>Telluraves</taxon>
        <taxon>Strigiformes</taxon>
        <taxon>Strigidae</taxon>
        <taxon>Otus</taxon>
    </lineage>
</organism>
<dbReference type="InterPro" id="IPR019734">
    <property type="entry name" value="TPR_rpt"/>
</dbReference>
<dbReference type="Pfam" id="PF13432">
    <property type="entry name" value="TPR_16"/>
    <property type="match status" value="2"/>
</dbReference>
<sequence>MLLAEALLEECLKENFAKLKDSIPLIEKNEPKLSEAKQYLTNILNRGKLRPKYMTEAMLILGKLHYVEGSYRDAISMYARAGIDDLSTKDAPLYMLRLVTEAFVIKGLSLERSTNSVASRARLCEREEEVMSCFETACVIAQVYLQELEKTLNITHSRSIKGSNVTYSEFELSYFLEAALQSAYVTHLKKGNIVKGMRSLREILRTVETKATQTFKMTAAKQLAQVLLHSLSEDCYWSPLSDPLPEFMNKEDQSYVSNLLCRRPELYTEENAYCPQDNVEEALLLLLISESMANRDAVISRAPDQQDDRAVSLRDASAVYDLLSITLGRRGQYVMLSECLERAMKFAFDEFHLWYQLALSMVACGKSAYAVSVLRECAKLRPTDPTVPLLAAKVCIGPLHWLEEGEHFAKMVIDLGEDAGESLAKGYLALGLTYSLQATDGLMKNPLKTGEATLKGTQDELNKKALQTLERARDLAPEDHQIILYLSLQLALVRQISDAIEHLQEALQLCKDDMNSLHLLALLFSAQKHYQHALDVINMAVVEYPESFSLLFTKVKLEWVHKGPEEALVTCRHMLQVWQMVYNVLQHSGSEKGSSVTETPVIKKHNGLHLTLPDAHDTDSGSQRASSLAASRLEQAMSEITMQSSAMKQGPMQLWIALEQIWLLAAELFMEQQHLKEAGFCIQEAASLFPTSHAVLYMRGRLAEMKGNLEEAKQLYDEALTVNPAGVEIMHSLGLVLSRLGRRDLAQKVLRDAIRIQTTSHRAWNSLGEVLQAQGKNEAAIECFLTALDLESSSPVIPFTVIPREL</sequence>
<dbReference type="PROSITE" id="PS50005">
    <property type="entry name" value="TPR"/>
    <property type="match status" value="2"/>
</dbReference>
<dbReference type="AlphaFoldDB" id="A0A8C8BB49"/>
<dbReference type="GO" id="GO:0046854">
    <property type="term" value="P:phosphatidylinositol phosphate biosynthetic process"/>
    <property type="evidence" value="ECO:0007669"/>
    <property type="project" value="TreeGrafter"/>
</dbReference>
<dbReference type="PANTHER" id="PTHR23083">
    <property type="entry name" value="TETRATRICOPEPTIDE REPEAT PROTEIN, TPR"/>
    <property type="match status" value="1"/>
</dbReference>
<evidence type="ECO:0000256" key="8">
    <source>
        <dbReference type="ARBA" id="ARBA00023136"/>
    </source>
</evidence>
<keyword evidence="6" id="KW-0677">Repeat</keyword>
<keyword evidence="8" id="KW-0472">Membrane</keyword>
<comment type="function">
    <text evidence="9">Component of a complex required to localize phosphatidylinositol 4-kinase (PI4K) to the plasma membrane. The complex acts as a regulator of phosphatidylinositol 4-phosphate (PtdIns(4)P) synthesis. In the complex, plays a central role in bridging PI4KA to EFR3B and HYCC1, via direct interactions.</text>
</comment>
<dbReference type="SUPFAM" id="SSF48452">
    <property type="entry name" value="TPR-like"/>
    <property type="match status" value="2"/>
</dbReference>
<proteinExistence type="predicted"/>
<evidence type="ECO:0000256" key="10">
    <source>
        <dbReference type="ARBA" id="ARBA00073841"/>
    </source>
</evidence>
<keyword evidence="3" id="KW-1003">Cell membrane</keyword>
<reference evidence="13" key="2">
    <citation type="submission" date="2025-09" db="UniProtKB">
        <authorList>
            <consortium name="Ensembl"/>
        </authorList>
    </citation>
    <scope>IDENTIFICATION</scope>
</reference>
<evidence type="ECO:0000256" key="4">
    <source>
        <dbReference type="ARBA" id="ARBA00022490"/>
    </source>
</evidence>
<dbReference type="Proteomes" id="UP000694552">
    <property type="component" value="Unplaced"/>
</dbReference>
<evidence type="ECO:0000256" key="3">
    <source>
        <dbReference type="ARBA" id="ARBA00022475"/>
    </source>
</evidence>
<evidence type="ECO:0000256" key="2">
    <source>
        <dbReference type="ARBA" id="ARBA00004496"/>
    </source>
</evidence>
<dbReference type="Ensembl" id="ENSOSUT00000018767.1">
    <property type="protein sequence ID" value="ENSOSUP00000018161.1"/>
    <property type="gene ID" value="ENSOSUG00000012857.1"/>
</dbReference>
<dbReference type="SMART" id="SM00028">
    <property type="entry name" value="TPR"/>
    <property type="match status" value="7"/>
</dbReference>
<evidence type="ECO:0000256" key="7">
    <source>
        <dbReference type="ARBA" id="ARBA00022803"/>
    </source>
</evidence>
<name>A0A8C8BB49_9STRI</name>
<dbReference type="GO" id="GO:0072659">
    <property type="term" value="P:protein localization to plasma membrane"/>
    <property type="evidence" value="ECO:0007669"/>
    <property type="project" value="TreeGrafter"/>
</dbReference>
<evidence type="ECO:0000259" key="12">
    <source>
        <dbReference type="Pfam" id="PF19440"/>
    </source>
</evidence>
<evidence type="ECO:0000256" key="5">
    <source>
        <dbReference type="ARBA" id="ARBA00022553"/>
    </source>
</evidence>
<dbReference type="InterPro" id="IPR051722">
    <property type="entry name" value="Endocytosis_PI4K-reg_protein"/>
</dbReference>
<evidence type="ECO:0000256" key="11">
    <source>
        <dbReference type="PROSITE-ProRule" id="PRU00339"/>
    </source>
</evidence>
<keyword evidence="14" id="KW-1185">Reference proteome</keyword>
<dbReference type="InterPro" id="IPR045819">
    <property type="entry name" value="TTC7_N"/>
</dbReference>
<feature type="repeat" description="TPR" evidence="11">
    <location>
        <begin position="761"/>
        <end position="794"/>
    </location>
</feature>
<dbReference type="GO" id="GO:0005886">
    <property type="term" value="C:plasma membrane"/>
    <property type="evidence" value="ECO:0007669"/>
    <property type="project" value="UniProtKB-SubCell"/>
</dbReference>
<evidence type="ECO:0000256" key="6">
    <source>
        <dbReference type="ARBA" id="ARBA00022737"/>
    </source>
</evidence>
<dbReference type="InterPro" id="IPR011990">
    <property type="entry name" value="TPR-like_helical_dom_sf"/>
</dbReference>
<comment type="subcellular location">
    <subcellularLocation>
        <location evidence="1">Cell membrane</location>
    </subcellularLocation>
    <subcellularLocation>
        <location evidence="2">Cytoplasm</location>
    </subcellularLocation>
</comment>
<evidence type="ECO:0000313" key="14">
    <source>
        <dbReference type="Proteomes" id="UP000694552"/>
    </source>
</evidence>
<dbReference type="GO" id="GO:0005737">
    <property type="term" value="C:cytoplasm"/>
    <property type="evidence" value="ECO:0007669"/>
    <property type="project" value="UniProtKB-SubCell"/>
</dbReference>
<reference evidence="13" key="1">
    <citation type="submission" date="2025-08" db="UniProtKB">
        <authorList>
            <consortium name="Ensembl"/>
        </authorList>
    </citation>
    <scope>IDENTIFICATION</scope>
</reference>
<dbReference type="Gene3D" id="1.25.40.10">
    <property type="entry name" value="Tetratricopeptide repeat domain"/>
    <property type="match status" value="2"/>
</dbReference>
<keyword evidence="5" id="KW-0597">Phosphoprotein</keyword>
<evidence type="ECO:0000256" key="1">
    <source>
        <dbReference type="ARBA" id="ARBA00004236"/>
    </source>
</evidence>
<dbReference type="FunFam" id="1.25.40.10:FF:000105">
    <property type="entry name" value="Tetratricopeptide repeat domain 7A"/>
    <property type="match status" value="1"/>
</dbReference>